<proteinExistence type="predicted"/>
<evidence type="ECO:0000256" key="1">
    <source>
        <dbReference type="SAM" id="MobiDB-lite"/>
    </source>
</evidence>
<name>A0A9Q9EQ18_9PEZI</name>
<feature type="compositionally biased region" description="Basic and acidic residues" evidence="1">
    <location>
        <begin position="78"/>
        <end position="94"/>
    </location>
</feature>
<keyword evidence="3" id="KW-1185">Reference proteome</keyword>
<evidence type="ECO:0000313" key="2">
    <source>
        <dbReference type="EMBL" id="USW59356.1"/>
    </source>
</evidence>
<evidence type="ECO:0000313" key="3">
    <source>
        <dbReference type="Proteomes" id="UP001056384"/>
    </source>
</evidence>
<accession>A0A9Q9EQ18</accession>
<reference evidence="2" key="1">
    <citation type="submission" date="2022-06" db="EMBL/GenBank/DDBJ databases">
        <title>Complete genome sequences of two strains of the flax pathogen Septoria linicola.</title>
        <authorList>
            <person name="Lapalu N."/>
            <person name="Simon A."/>
            <person name="Demenou B."/>
            <person name="Paumier D."/>
            <person name="Guillot M.-P."/>
            <person name="Gout L."/>
            <person name="Valade R."/>
        </authorList>
    </citation>
    <scope>NUCLEOTIDE SEQUENCE</scope>
    <source>
        <strain evidence="2">SE15195</strain>
    </source>
</reference>
<dbReference type="Proteomes" id="UP001056384">
    <property type="component" value="Chromosome 12"/>
</dbReference>
<gene>
    <name evidence="2" type="ORF">Slin15195_G126750</name>
</gene>
<organism evidence="2 3">
    <name type="scientific">Septoria linicola</name>
    <dbReference type="NCBI Taxonomy" id="215465"/>
    <lineage>
        <taxon>Eukaryota</taxon>
        <taxon>Fungi</taxon>
        <taxon>Dikarya</taxon>
        <taxon>Ascomycota</taxon>
        <taxon>Pezizomycotina</taxon>
        <taxon>Dothideomycetes</taxon>
        <taxon>Dothideomycetidae</taxon>
        <taxon>Mycosphaerellales</taxon>
        <taxon>Mycosphaerellaceae</taxon>
        <taxon>Septoria</taxon>
    </lineage>
</organism>
<dbReference type="EMBL" id="CP099429">
    <property type="protein sequence ID" value="USW59356.1"/>
    <property type="molecule type" value="Genomic_DNA"/>
</dbReference>
<sequence>MENSKAQEALQDGEEVGAPPPVYKERASLVTDSDDFQIIEAQDAMSQDEKHPIEESSTSPQLHEKKAIDTPSRTPSMLKEKGPEYPPRPSKELPDPVDDQDAITPVVDSSYAPPPLPLVDDDKKMPQVHFADQEEVPPSLPRRTTTTRFSEDFSRQTSYPGLAPPLLPAPLEASGGIPLAYTFAWHRPILDFPNLHIAPTNNAAIPSSYPDIPPTASWRLNYDSKYHARLQRYTAAQTASDRHTAQVGDFPFRQIAEVKFPEFIIPGAGCGATVKFDPHEEELARLGNVSNISSGKKPSPRVQKFMQCTGWLSTRYSMEIPVLDHLQASWKTIPRPRTTRIVSGGVSETQEETAIVERKTSDIERQARNRNVKLITIGDLIDQARRTLNDETWTPYAPQQLIIEFDGRCVATYQRASPWAKHAGTLTIRQPEIGQVQVTPEFIEGIIIATAAMVGMQDRIGLASGLMEAANTSSKWGLDVADKSASWSAEQWKRAQREWKARRASRAAAAASADTHPYQNSAARARDGGMYEAGEVGSEVFDDGLAGVLSVEEREAARTEQMAWDEKNRQKVRVVEVRPVTATRRREPRNELARERLNWEEKAKVVYA</sequence>
<protein>
    <submittedName>
        <fullName evidence="2">Uncharacterized protein</fullName>
    </submittedName>
</protein>
<feature type="region of interest" description="Disordered" evidence="1">
    <location>
        <begin position="1"/>
        <end position="157"/>
    </location>
</feature>
<dbReference type="AlphaFoldDB" id="A0A9Q9EQ18"/>